<name>X1BI23_9ZZZZ</name>
<reference evidence="1" key="1">
    <citation type="journal article" date="2014" name="Front. Microbiol.">
        <title>High frequency of phylogenetically diverse reductive dehalogenase-homologous genes in deep subseafloor sedimentary metagenomes.</title>
        <authorList>
            <person name="Kawai M."/>
            <person name="Futagami T."/>
            <person name="Toyoda A."/>
            <person name="Takaki Y."/>
            <person name="Nishi S."/>
            <person name="Hori S."/>
            <person name="Arai W."/>
            <person name="Tsubouchi T."/>
            <person name="Morono Y."/>
            <person name="Uchiyama I."/>
            <person name="Ito T."/>
            <person name="Fujiyama A."/>
            <person name="Inagaki F."/>
            <person name="Takami H."/>
        </authorList>
    </citation>
    <scope>NUCLEOTIDE SEQUENCE</scope>
    <source>
        <strain evidence="1">Expedition CK06-06</strain>
    </source>
</reference>
<organism evidence="1">
    <name type="scientific">marine sediment metagenome</name>
    <dbReference type="NCBI Taxonomy" id="412755"/>
    <lineage>
        <taxon>unclassified sequences</taxon>
        <taxon>metagenomes</taxon>
        <taxon>ecological metagenomes</taxon>
    </lineage>
</organism>
<evidence type="ECO:0000313" key="1">
    <source>
        <dbReference type="EMBL" id="GAG80852.1"/>
    </source>
</evidence>
<accession>X1BI23</accession>
<sequence>MKKTKKITKAAHKLIETYGQVMFELHGETINRERTLDNIEKAMDAIEAVFEAVVRKIDED</sequence>
<gene>
    <name evidence="1" type="ORF">S01H4_21559</name>
</gene>
<protein>
    <submittedName>
        <fullName evidence="1">Uncharacterized protein</fullName>
    </submittedName>
</protein>
<comment type="caution">
    <text evidence="1">The sequence shown here is derived from an EMBL/GenBank/DDBJ whole genome shotgun (WGS) entry which is preliminary data.</text>
</comment>
<dbReference type="AlphaFoldDB" id="X1BI23"/>
<proteinExistence type="predicted"/>
<dbReference type="EMBL" id="BART01009780">
    <property type="protein sequence ID" value="GAG80852.1"/>
    <property type="molecule type" value="Genomic_DNA"/>
</dbReference>